<reference evidence="2" key="2">
    <citation type="submission" date="2015-06" db="UniProtKB">
        <authorList>
            <consortium name="EnsemblPlants"/>
        </authorList>
    </citation>
    <scope>IDENTIFICATION</scope>
    <source>
        <strain evidence="2">DM1-3 516 R44</strain>
    </source>
</reference>
<dbReference type="Gramene" id="PGSC0003DMT400090228">
    <property type="protein sequence ID" value="PGSC0003DMT400090228"/>
    <property type="gene ID" value="PGSC0003DMG400039799"/>
</dbReference>
<dbReference type="InParanoid" id="M1DJY0"/>
<protein>
    <submittedName>
        <fullName evidence="2">Uncharacterized protein</fullName>
    </submittedName>
</protein>
<name>M1DJY0_SOLTU</name>
<feature type="compositionally biased region" description="Polar residues" evidence="1">
    <location>
        <begin position="26"/>
        <end position="41"/>
    </location>
</feature>
<proteinExistence type="predicted"/>
<feature type="region of interest" description="Disordered" evidence="1">
    <location>
        <begin position="87"/>
        <end position="124"/>
    </location>
</feature>
<evidence type="ECO:0000313" key="2">
    <source>
        <dbReference type="EnsemblPlants" id="PGSC0003DMT400090228"/>
    </source>
</evidence>
<sequence length="124" mass="13543">MRRSKSTSKLVDVAAQEGTSRPPPSQVVQSKAQDESLSQISPTPPSPEDLRREDAPQEPPVNATEQDLKNAVQLLTCLVVFHDQRQKGLVAGTSGVDRAVGTRRRDFLNLDPSSLTRSDPNEDP</sequence>
<dbReference type="AlphaFoldDB" id="M1DJY0"/>
<dbReference type="HOGENOM" id="CLU_2007979_0_0_1"/>
<dbReference type="PaxDb" id="4113-PGSC0003DMT400090228"/>
<feature type="region of interest" description="Disordered" evidence="1">
    <location>
        <begin position="1"/>
        <end position="67"/>
    </location>
</feature>
<evidence type="ECO:0000256" key="1">
    <source>
        <dbReference type="SAM" id="MobiDB-lite"/>
    </source>
</evidence>
<keyword evidence="3" id="KW-1185">Reference proteome</keyword>
<dbReference type="Proteomes" id="UP000011115">
    <property type="component" value="Unassembled WGS sequence"/>
</dbReference>
<evidence type="ECO:0000313" key="3">
    <source>
        <dbReference type="Proteomes" id="UP000011115"/>
    </source>
</evidence>
<organism evidence="2 3">
    <name type="scientific">Solanum tuberosum</name>
    <name type="common">Potato</name>
    <dbReference type="NCBI Taxonomy" id="4113"/>
    <lineage>
        <taxon>Eukaryota</taxon>
        <taxon>Viridiplantae</taxon>
        <taxon>Streptophyta</taxon>
        <taxon>Embryophyta</taxon>
        <taxon>Tracheophyta</taxon>
        <taxon>Spermatophyta</taxon>
        <taxon>Magnoliopsida</taxon>
        <taxon>eudicotyledons</taxon>
        <taxon>Gunneridae</taxon>
        <taxon>Pentapetalae</taxon>
        <taxon>asterids</taxon>
        <taxon>lamiids</taxon>
        <taxon>Solanales</taxon>
        <taxon>Solanaceae</taxon>
        <taxon>Solanoideae</taxon>
        <taxon>Solaneae</taxon>
        <taxon>Solanum</taxon>
    </lineage>
</organism>
<reference evidence="3" key="1">
    <citation type="journal article" date="2011" name="Nature">
        <title>Genome sequence and analysis of the tuber crop potato.</title>
        <authorList>
            <consortium name="The Potato Genome Sequencing Consortium"/>
        </authorList>
    </citation>
    <scope>NUCLEOTIDE SEQUENCE [LARGE SCALE GENOMIC DNA]</scope>
    <source>
        <strain evidence="3">cv. DM1-3 516 R44</strain>
    </source>
</reference>
<dbReference type="EnsemblPlants" id="PGSC0003DMT400090228">
    <property type="protein sequence ID" value="PGSC0003DMT400090228"/>
    <property type="gene ID" value="PGSC0003DMG400039799"/>
</dbReference>
<accession>M1DJY0</accession>